<dbReference type="WBParaSite" id="PSAMB.scaffold312size57405.g4438.t1">
    <property type="protein sequence ID" value="PSAMB.scaffold312size57405.g4438.t1"/>
    <property type="gene ID" value="PSAMB.scaffold312size57405.g4438"/>
</dbReference>
<keyword evidence="1" id="KW-0732">Signal</keyword>
<proteinExistence type="predicted"/>
<dbReference type="Proteomes" id="UP000887566">
    <property type="component" value="Unplaced"/>
</dbReference>
<accession>A0A914W475</accession>
<name>A0A914W475_9BILA</name>
<dbReference type="AlphaFoldDB" id="A0A914W475"/>
<protein>
    <submittedName>
        <fullName evidence="3">Uncharacterized protein</fullName>
    </submittedName>
</protein>
<keyword evidence="2" id="KW-1185">Reference proteome</keyword>
<feature type="chain" id="PRO_5037816473" evidence="1">
    <location>
        <begin position="24"/>
        <end position="135"/>
    </location>
</feature>
<reference evidence="3" key="1">
    <citation type="submission" date="2022-11" db="UniProtKB">
        <authorList>
            <consortium name="WormBaseParasite"/>
        </authorList>
    </citation>
    <scope>IDENTIFICATION</scope>
</reference>
<feature type="signal peptide" evidence="1">
    <location>
        <begin position="1"/>
        <end position="23"/>
    </location>
</feature>
<evidence type="ECO:0000256" key="1">
    <source>
        <dbReference type="SAM" id="SignalP"/>
    </source>
</evidence>
<evidence type="ECO:0000313" key="2">
    <source>
        <dbReference type="Proteomes" id="UP000887566"/>
    </source>
</evidence>
<organism evidence="2 3">
    <name type="scientific">Plectus sambesii</name>
    <dbReference type="NCBI Taxonomy" id="2011161"/>
    <lineage>
        <taxon>Eukaryota</taxon>
        <taxon>Metazoa</taxon>
        <taxon>Ecdysozoa</taxon>
        <taxon>Nematoda</taxon>
        <taxon>Chromadorea</taxon>
        <taxon>Plectida</taxon>
        <taxon>Plectina</taxon>
        <taxon>Plectoidea</taxon>
        <taxon>Plectidae</taxon>
        <taxon>Plectus</taxon>
    </lineage>
</organism>
<evidence type="ECO:0000313" key="3">
    <source>
        <dbReference type="WBParaSite" id="PSAMB.scaffold312size57405.g4438.t1"/>
    </source>
</evidence>
<sequence>MLQIQIIFFVIILGLFRQPFANAKSAAVPTLKRLTIDAKNIKKPDIGFSVQKNMPKCTCPDNVDLDEKKPNGEIDYNKLDSTSSFVCCTNCVSIISAPPGYQVEVTKVLVDFYNDPKASLTIRNGKENDGYVLGK</sequence>